<accession>F1KQ79</accession>
<evidence type="ECO:0000256" key="8">
    <source>
        <dbReference type="ARBA" id="ARBA00038491"/>
    </source>
</evidence>
<feature type="region of interest" description="Disordered" evidence="9">
    <location>
        <begin position="1784"/>
        <end position="1815"/>
    </location>
</feature>
<keyword evidence="4" id="KW-0963">Cytoplasm</keyword>
<dbReference type="Gene3D" id="1.10.1410.10">
    <property type="match status" value="1"/>
</dbReference>
<feature type="region of interest" description="Disordered" evidence="9">
    <location>
        <begin position="918"/>
        <end position="946"/>
    </location>
</feature>
<dbReference type="GO" id="GO:0005737">
    <property type="term" value="C:cytoplasm"/>
    <property type="evidence" value="ECO:0007669"/>
    <property type="project" value="UniProtKB-SubCell"/>
</dbReference>
<feature type="compositionally biased region" description="Basic and acidic residues" evidence="9">
    <location>
        <begin position="1235"/>
        <end position="1252"/>
    </location>
</feature>
<feature type="chain" id="PRO_5003265575" evidence="10">
    <location>
        <begin position="18"/>
        <end position="1815"/>
    </location>
</feature>
<evidence type="ECO:0000313" key="13">
    <source>
        <dbReference type="EMBL" id="ADY40033.1"/>
    </source>
</evidence>
<organism evidence="13">
    <name type="scientific">Ascaris suum</name>
    <name type="common">Pig roundworm</name>
    <name type="synonym">Ascaris lumbricoides</name>
    <dbReference type="NCBI Taxonomy" id="6253"/>
    <lineage>
        <taxon>Eukaryota</taxon>
        <taxon>Metazoa</taxon>
        <taxon>Ecdysozoa</taxon>
        <taxon>Nematoda</taxon>
        <taxon>Chromadorea</taxon>
        <taxon>Rhabditida</taxon>
        <taxon>Spirurina</taxon>
        <taxon>Ascaridomorpha</taxon>
        <taxon>Ascaridoidea</taxon>
        <taxon>Ascarididae</taxon>
        <taxon>Ascaris</taxon>
    </lineage>
</organism>
<comment type="cofactor">
    <cofactor evidence="2">
        <name>Mg(2+)</name>
        <dbReference type="ChEBI" id="CHEBI:18420"/>
    </cofactor>
</comment>
<name>F1KQ79_ASCSU</name>
<keyword evidence="5" id="KW-0808">Transferase</keyword>
<feature type="region of interest" description="Disordered" evidence="9">
    <location>
        <begin position="626"/>
        <end position="661"/>
    </location>
</feature>
<dbReference type="EMBL" id="JI164102">
    <property type="protein sequence ID" value="ADY40033.1"/>
    <property type="molecule type" value="mRNA"/>
</dbReference>
<sequence length="1815" mass="200386">MNAVFDLIFCLRGFVLSSATVRFFNVANQRPHIVQGQHSSLLCASSVLNNITSGTPLASTQLTWGSISHVNFGPFVSTTYQATCLITEIHPPSRLGSQFPSIPNQAEGRTAMSYRDIAARSMSRTEVQSGEPVSAGNILQQRSANPPLIAETILGDDENSSERCPLRNNKSGDHPFVRAHEYGEYGRRCAEVENHSQNETLHRGSRSPQNTNQMRQFGGYQGDKWERIRESRGVVRDDSLRHSSQKLARTVDGYPTAGHTYRHRDEKQRTVRGWSRPRNERYPSYYDGCGLSKRSSSEWTYDPPREQSAAVEEVDQNGVWLRRKKVQDEQNDRADFGGDGATGGAVAAKGGSFDGEAVGSPPPNSTMSFVGETLSCGLDRPGEKAPDLATIACTNEQPPQWKDSLAPIQLSPQSVERRAPSRDSTAHQGTLFPVHSRPNEREWIIDESCREEVNNVYEEKTEECEGGKGNESGEPQRRNMKDVGNAAIVFTDTTNHSKRENGAERLRLKMISADETAMDGLDYSAPQLVDEEKDLVYSRVRSKNEQQNSKTLLQAVQVDVAKIRCGHSQVKRSLHDADCGLLSMPEVHGERPLRIANVDVVSKPVDPHINEGTNEGKSQDTYWVQKDLAGGDGEPNATGMGYPPGVQDDQRSPSSSAVAFPQPAFKRPEAAHGRFFFRSGDCHIGIMDRQLTYGMRRDSRRPPFASKSRSDNFSGVSSPTSDHRESAETTNVLHSSSCDASVGITSTTASNKITSTVLDGNVKDNKKSTEEEEIKCRESDHISADSSSGDEAKRYTAAGTVAAPPVSQSDQDRVAYSTVTQRRFNRDPKSLSGAFVGVTRWANNRRITPRALPIAAPVQVERHSASFPPWQVATVSLPPQFSGSTNPAFVPYRAPKVYEGGQQWRGGYRGDRGSPLGGVITDKRPHSCPQRVESGRGNFNGSKNRNDGMFTLERAIHDYADGVDENVDKHSKADASSSDVAKNRQEEAEKILAVQFDSNVGVAAVVKQSDPCNVRAVVEDEFSGNSNQDTCDVPMGGSCDAGNSRMVFGATAAQMVRSKKMVSNSVLGILHHESSTQSPEKPTVEAACQTSLSDTLPIISSSFRSSCSSIGTGNKRIRRGALNEDRLLENLPKVIRSENSSPRLWSASELEEHCADAALARSQNTVNDSLKALPLPLAQWSTPRKVPPAQWSSRRGNTAPHVAGVSASSGRQPQKEPEMSKADSSNEENNSDPHANGKEDGEEKQDSDKDTECPDNVQSSIISEYEQPPRAVNDIAIDTHMQTRNDGSRSPESTHDLHDVVADAHAVSLVTVTATCEKDMPPFPIPPLNPTESSSSFPAKGSPSFQVSMMDVLSEEIWHLHTTLTQSEMTLGRKLHLRDVLYCYISQIFPMCGLYMVGSSLNGFGTNSSDMDLCLMISRDDLDQRTDALVILKMVAEALVNLKSIREQVLIPAKVPILRLKFMEPFAELAVDLNVNNSVAIRNTHLLYYYSLFDWRVRPIVTVVKEWAKRRDMNDANRSTFTSYSLVLMVIHYFQCGVDPPLLPSLQRLYPVRFDRHSDVRKLDMSVPLNPAPSVMWPYRETNTLGELLLGFLDYYANEFDYLHDAISVRLGRKVDRAIVARQRSQHNNMAQWTCVCIEEPFNLSNTAHSVHSQMVFDAIRQAFTDGFKELDANRDLHAFLNAPPIHVSTPYGSTAHLNEFLSINSGRKREAMDSVRSRLVEESSSLSLPSADVNPLRNKARIDQNIGENSAERRQTEGVSKMRQQLPIAHATLLCSQTTLRGRSAMNDGDQDAPANDPGTGYVDQRAESQASWY</sequence>
<dbReference type="GO" id="GO:0031123">
    <property type="term" value="P:RNA 3'-end processing"/>
    <property type="evidence" value="ECO:0007669"/>
    <property type="project" value="TreeGrafter"/>
</dbReference>
<evidence type="ECO:0000256" key="6">
    <source>
        <dbReference type="ARBA" id="ARBA00022723"/>
    </source>
</evidence>
<keyword evidence="6" id="KW-0479">Metal-binding</keyword>
<feature type="signal peptide" evidence="10">
    <location>
        <begin position="1"/>
        <end position="17"/>
    </location>
</feature>
<feature type="region of interest" description="Disordered" evidence="9">
    <location>
        <begin position="1181"/>
        <end position="1255"/>
    </location>
</feature>
<feature type="domain" description="PAP-associated" evidence="11">
    <location>
        <begin position="1584"/>
        <end position="1646"/>
    </location>
</feature>
<dbReference type="PANTHER" id="PTHR12271:SF40">
    <property type="entry name" value="POLY(A) RNA POLYMERASE GLD2"/>
    <property type="match status" value="1"/>
</dbReference>
<proteinExistence type="evidence at transcript level"/>
<dbReference type="Pfam" id="PF03828">
    <property type="entry name" value="PAP_assoc"/>
    <property type="match status" value="1"/>
</dbReference>
<reference evidence="13" key="1">
    <citation type="journal article" date="2011" name="Genome Res.">
        <title>Deep small RNA sequencing from the nematode Ascaris reveals conservation, functional diversification, and novel developmental profiles.</title>
        <authorList>
            <person name="Wang J."/>
            <person name="Czech B."/>
            <person name="Crunk A."/>
            <person name="Wallace A."/>
            <person name="Mitreva M."/>
            <person name="Hannon G.J."/>
            <person name="Davis R.E."/>
        </authorList>
    </citation>
    <scope>NUCLEOTIDE SEQUENCE</scope>
</reference>
<protein>
    <submittedName>
        <fullName evidence="13">Poly(A) RNA polymerase gld-2</fullName>
    </submittedName>
</protein>
<comment type="similarity">
    <text evidence="8">Belongs to the DNA polymerase type-B-like family. GLD2 subfamily.</text>
</comment>
<evidence type="ECO:0000259" key="12">
    <source>
        <dbReference type="Pfam" id="PF22600"/>
    </source>
</evidence>
<dbReference type="InterPro" id="IPR043519">
    <property type="entry name" value="NT_sf"/>
</dbReference>
<evidence type="ECO:0000256" key="1">
    <source>
        <dbReference type="ARBA" id="ARBA00001936"/>
    </source>
</evidence>
<dbReference type="SUPFAM" id="SSF81301">
    <property type="entry name" value="Nucleotidyltransferase"/>
    <property type="match status" value="1"/>
</dbReference>
<dbReference type="SUPFAM" id="SSF81631">
    <property type="entry name" value="PAP/OAS1 substrate-binding domain"/>
    <property type="match status" value="1"/>
</dbReference>
<dbReference type="GO" id="GO:0046872">
    <property type="term" value="F:metal ion binding"/>
    <property type="evidence" value="ECO:0007669"/>
    <property type="project" value="UniProtKB-KW"/>
</dbReference>
<comment type="subcellular location">
    <subcellularLocation>
        <location evidence="3">Cytoplasm</location>
    </subcellularLocation>
</comment>
<evidence type="ECO:0000259" key="11">
    <source>
        <dbReference type="Pfam" id="PF03828"/>
    </source>
</evidence>
<feature type="compositionally biased region" description="Basic and acidic residues" evidence="9">
    <location>
        <begin position="763"/>
        <end position="783"/>
    </location>
</feature>
<evidence type="ECO:0000256" key="10">
    <source>
        <dbReference type="SAM" id="SignalP"/>
    </source>
</evidence>
<dbReference type="InterPro" id="IPR002058">
    <property type="entry name" value="PAP_assoc"/>
</dbReference>
<dbReference type="Pfam" id="PF22600">
    <property type="entry name" value="MTPAP-like_central"/>
    <property type="match status" value="1"/>
</dbReference>
<evidence type="ECO:0000256" key="9">
    <source>
        <dbReference type="SAM" id="MobiDB-lite"/>
    </source>
</evidence>
<feature type="domain" description="Poly(A) RNA polymerase mitochondrial-like central palm" evidence="12">
    <location>
        <begin position="1353"/>
        <end position="1491"/>
    </location>
</feature>
<feature type="compositionally biased region" description="Polar residues" evidence="9">
    <location>
        <begin position="711"/>
        <end position="720"/>
    </location>
</feature>
<evidence type="ECO:0000256" key="4">
    <source>
        <dbReference type="ARBA" id="ARBA00022490"/>
    </source>
</evidence>
<evidence type="ECO:0000256" key="3">
    <source>
        <dbReference type="ARBA" id="ARBA00004496"/>
    </source>
</evidence>
<feature type="region of interest" description="Disordered" evidence="9">
    <location>
        <begin position="693"/>
        <end position="735"/>
    </location>
</feature>
<evidence type="ECO:0000256" key="5">
    <source>
        <dbReference type="ARBA" id="ARBA00022679"/>
    </source>
</evidence>
<keyword evidence="7" id="KW-0460">Magnesium</keyword>
<dbReference type="Gene3D" id="3.30.460.10">
    <property type="entry name" value="Beta Polymerase, domain 2"/>
    <property type="match status" value="1"/>
</dbReference>
<dbReference type="InterPro" id="IPR054708">
    <property type="entry name" value="MTPAP-like_central"/>
</dbReference>
<evidence type="ECO:0000256" key="7">
    <source>
        <dbReference type="ARBA" id="ARBA00022842"/>
    </source>
</evidence>
<feature type="region of interest" description="Disordered" evidence="9">
    <location>
        <begin position="763"/>
        <end position="791"/>
    </location>
</feature>
<keyword evidence="10" id="KW-0732">Signal</keyword>
<evidence type="ECO:0000256" key="2">
    <source>
        <dbReference type="ARBA" id="ARBA00001946"/>
    </source>
</evidence>
<dbReference type="GO" id="GO:1990817">
    <property type="term" value="F:poly(A) RNA polymerase activity"/>
    <property type="evidence" value="ECO:0007669"/>
    <property type="project" value="TreeGrafter"/>
</dbReference>
<dbReference type="CDD" id="cd05402">
    <property type="entry name" value="NT_PAP_TUTase"/>
    <property type="match status" value="1"/>
</dbReference>
<dbReference type="PANTHER" id="PTHR12271">
    <property type="entry name" value="POLY A POLYMERASE CID PAP -RELATED"/>
    <property type="match status" value="1"/>
</dbReference>
<comment type="cofactor">
    <cofactor evidence="1">
        <name>Mn(2+)</name>
        <dbReference type="ChEBI" id="CHEBI:29035"/>
    </cofactor>
</comment>